<evidence type="ECO:0000313" key="2">
    <source>
        <dbReference type="Proteomes" id="UP001621714"/>
    </source>
</evidence>
<reference evidence="1 2" key="1">
    <citation type="submission" date="2024-02" db="EMBL/GenBank/DDBJ databases">
        <title>Marinospirillum sp. MEB 164 isolated from Lonar lake sediment.</title>
        <authorList>
            <person name="Joshi A."/>
            <person name="Thite S."/>
        </authorList>
    </citation>
    <scope>NUCLEOTIDE SEQUENCE [LARGE SCALE GENOMIC DNA]</scope>
    <source>
        <strain evidence="1 2">MEB164</strain>
    </source>
</reference>
<dbReference type="EMBL" id="JBANFI010000001">
    <property type="protein sequence ID" value="MFK7159425.1"/>
    <property type="molecule type" value="Genomic_DNA"/>
</dbReference>
<gene>
    <name evidence="1" type="ORF">V6U78_00050</name>
</gene>
<dbReference type="RefSeq" id="WP_405335709.1">
    <property type="nucleotide sequence ID" value="NZ_JBANFI010000001.1"/>
</dbReference>
<comment type="caution">
    <text evidence="1">The sequence shown here is derived from an EMBL/GenBank/DDBJ whole genome shotgun (WGS) entry which is preliminary data.</text>
</comment>
<dbReference type="PANTHER" id="PTHR41774">
    <property type="match status" value="1"/>
</dbReference>
<dbReference type="InterPro" id="IPR015867">
    <property type="entry name" value="N-reg_PII/ATP_PRibTrfase_C"/>
</dbReference>
<dbReference type="SUPFAM" id="SSF102705">
    <property type="entry name" value="NIF3 (NGG1p interacting factor 3)-like"/>
    <property type="match status" value="1"/>
</dbReference>
<keyword evidence="2" id="KW-1185">Reference proteome</keyword>
<dbReference type="Proteomes" id="UP001621714">
    <property type="component" value="Unassembled WGS sequence"/>
</dbReference>
<name>A0ABW8PT57_9GAMM</name>
<dbReference type="Gene3D" id="3.30.70.120">
    <property type="match status" value="1"/>
</dbReference>
<accession>A0ABW8PT57</accession>
<evidence type="ECO:0000313" key="1">
    <source>
        <dbReference type="EMBL" id="MFK7159425.1"/>
    </source>
</evidence>
<sequence length="115" mass="12540">MREQYKLVFYVPVEAAEGVKAAVFATGAGRLGQYEQCCFETLGQGQFRPLAGAQPHLGSVGQLEQVAELKVELLCAAEHLGAAIHALQQAHPYEEPAFEVLALVDWRLYLPNASD</sequence>
<dbReference type="PANTHER" id="PTHR41774:SF1">
    <property type="entry name" value="NGG1P INTERACTING FACTOR NIF3"/>
    <property type="match status" value="1"/>
</dbReference>
<protein>
    <submittedName>
        <fullName evidence="1">NGG1p interacting factor NIF3</fullName>
    </submittedName>
</protein>
<proteinExistence type="predicted"/>
<organism evidence="1 2">
    <name type="scientific">Marinospirillum alkalitolerans</name>
    <dbReference type="NCBI Taxonomy" id="3123374"/>
    <lineage>
        <taxon>Bacteria</taxon>
        <taxon>Pseudomonadati</taxon>
        <taxon>Pseudomonadota</taxon>
        <taxon>Gammaproteobacteria</taxon>
        <taxon>Oceanospirillales</taxon>
        <taxon>Oceanospirillaceae</taxon>
        <taxon>Marinospirillum</taxon>
    </lineage>
</organism>
<dbReference type="InterPro" id="IPR036069">
    <property type="entry name" value="DUF34/NIF3_sf"/>
</dbReference>